<organism evidence="1 2">
    <name type="scientific">Avena sativa</name>
    <name type="common">Oat</name>
    <dbReference type="NCBI Taxonomy" id="4498"/>
    <lineage>
        <taxon>Eukaryota</taxon>
        <taxon>Viridiplantae</taxon>
        <taxon>Streptophyta</taxon>
        <taxon>Embryophyta</taxon>
        <taxon>Tracheophyta</taxon>
        <taxon>Spermatophyta</taxon>
        <taxon>Magnoliopsida</taxon>
        <taxon>Liliopsida</taxon>
        <taxon>Poales</taxon>
        <taxon>Poaceae</taxon>
        <taxon>BOP clade</taxon>
        <taxon>Pooideae</taxon>
        <taxon>Poodae</taxon>
        <taxon>Poeae</taxon>
        <taxon>Poeae Chloroplast Group 1 (Aveneae type)</taxon>
        <taxon>Aveninae</taxon>
        <taxon>Avena</taxon>
    </lineage>
</organism>
<accession>A0ACD6A6Q1</accession>
<evidence type="ECO:0000313" key="1">
    <source>
        <dbReference type="EnsemblPlants" id="AVESA.00010b.r2.7CG0710270.1.CDS.1"/>
    </source>
</evidence>
<reference evidence="1" key="1">
    <citation type="submission" date="2021-05" db="EMBL/GenBank/DDBJ databases">
        <authorList>
            <person name="Scholz U."/>
            <person name="Mascher M."/>
            <person name="Fiebig A."/>
        </authorList>
    </citation>
    <scope>NUCLEOTIDE SEQUENCE [LARGE SCALE GENOMIC DNA]</scope>
</reference>
<keyword evidence="2" id="KW-1185">Reference proteome</keyword>
<protein>
    <submittedName>
        <fullName evidence="1">Uncharacterized protein</fullName>
    </submittedName>
</protein>
<reference evidence="1" key="2">
    <citation type="submission" date="2025-09" db="UniProtKB">
        <authorList>
            <consortium name="EnsemblPlants"/>
        </authorList>
    </citation>
    <scope>IDENTIFICATION</scope>
</reference>
<proteinExistence type="predicted"/>
<evidence type="ECO:0000313" key="2">
    <source>
        <dbReference type="Proteomes" id="UP001732700"/>
    </source>
</evidence>
<dbReference type="EnsemblPlants" id="AVESA.00010b.r2.7CG0710270.1">
    <property type="protein sequence ID" value="AVESA.00010b.r2.7CG0710270.1.CDS.1"/>
    <property type="gene ID" value="AVESA.00010b.r2.7CG0710270"/>
</dbReference>
<sequence length="212" mass="23029">MSWPWESTAAVDGRFYAQHPTAFTVAKADNWKGPGFNIINDFAGGAAVLQVQTDHVGNGNLRSLAVLDAASHDTLLSVEEFRSGDGLKRWEAFRGRGTSTKDRLFVAMDKTRLFQIGNTVHVFLGGAADSSGERVPDLVVDGGYFRGTMTVSCGAADDADFVAQIRKEAAYYSARIKPGVDQALVLALTVILDQMHNPYFDAPSCKNACRHR</sequence>
<dbReference type="Proteomes" id="UP001732700">
    <property type="component" value="Chromosome 7C"/>
</dbReference>
<name>A0ACD6A6Q1_AVESA</name>